<evidence type="ECO:0000256" key="2">
    <source>
        <dbReference type="ARBA" id="ARBA00010617"/>
    </source>
</evidence>
<dbReference type="RefSeq" id="XP_018850170.1">
    <property type="nucleotide sequence ID" value="XM_018994625.2"/>
</dbReference>
<dbReference type="Proteomes" id="UP000235220">
    <property type="component" value="Chromosome 14"/>
</dbReference>
<dbReference type="PROSITE" id="PS00086">
    <property type="entry name" value="CYTOCHROME_P450"/>
    <property type="match status" value="1"/>
</dbReference>
<dbReference type="Pfam" id="PF00067">
    <property type="entry name" value="p450"/>
    <property type="match status" value="1"/>
</dbReference>
<evidence type="ECO:0000313" key="13">
    <source>
        <dbReference type="Proteomes" id="UP000235220"/>
    </source>
</evidence>
<dbReference type="InterPro" id="IPR050651">
    <property type="entry name" value="Plant_Cytochrome_P450_Monoox"/>
</dbReference>
<name>A0A2I4H1Y5_JUGRE</name>
<dbReference type="InterPro" id="IPR001128">
    <property type="entry name" value="Cyt_P450"/>
</dbReference>
<reference evidence="14" key="1">
    <citation type="submission" date="2025-08" db="UniProtKB">
        <authorList>
            <consortium name="RefSeq"/>
        </authorList>
    </citation>
    <scope>IDENTIFICATION</scope>
    <source>
        <tissue evidence="14">Leaves</tissue>
    </source>
</reference>
<dbReference type="SMR" id="A0A2I4H1Y5"/>
<protein>
    <submittedName>
        <fullName evidence="14">Xanthotoxin 5-hydroxylase CYP82C4-like</fullName>
    </submittedName>
</protein>
<dbReference type="PANTHER" id="PTHR47947">
    <property type="entry name" value="CYTOCHROME P450 82C3-RELATED"/>
    <property type="match status" value="1"/>
</dbReference>
<keyword evidence="5 11" id="KW-0479">Metal-binding</keyword>
<evidence type="ECO:0000313" key="14">
    <source>
        <dbReference type="RefSeq" id="XP_018850170.1"/>
    </source>
</evidence>
<feature type="binding site" description="axial binding residue" evidence="11">
    <location>
        <position position="460"/>
    </location>
    <ligand>
        <name>heme</name>
        <dbReference type="ChEBI" id="CHEBI:30413"/>
    </ligand>
    <ligandPart>
        <name>Fe</name>
        <dbReference type="ChEBI" id="CHEBI:18248"/>
    </ligandPart>
</feature>
<evidence type="ECO:0000256" key="8">
    <source>
        <dbReference type="ARBA" id="ARBA00023004"/>
    </source>
</evidence>
<comment type="subcellular location">
    <subcellularLocation>
        <location evidence="1">Membrane</location>
        <topology evidence="1">Single-pass membrane protein</topology>
    </subcellularLocation>
</comment>
<dbReference type="KEGG" id="jre:109012803"/>
<dbReference type="STRING" id="51240.A0A2I4H1Y5"/>
<comment type="similarity">
    <text evidence="2 12">Belongs to the cytochrome P450 family.</text>
</comment>
<keyword evidence="4" id="KW-0812">Transmembrane</keyword>
<dbReference type="InterPro" id="IPR017972">
    <property type="entry name" value="Cyt_P450_CS"/>
</dbReference>
<accession>A0A2I4H1Y5</accession>
<evidence type="ECO:0000256" key="7">
    <source>
        <dbReference type="ARBA" id="ARBA00023002"/>
    </source>
</evidence>
<dbReference type="InterPro" id="IPR036396">
    <property type="entry name" value="Cyt_P450_sf"/>
</dbReference>
<evidence type="ECO:0000256" key="4">
    <source>
        <dbReference type="ARBA" id="ARBA00022692"/>
    </source>
</evidence>
<dbReference type="CDD" id="cd20654">
    <property type="entry name" value="CYP82"/>
    <property type="match status" value="1"/>
</dbReference>
<dbReference type="GO" id="GO:0005506">
    <property type="term" value="F:iron ion binding"/>
    <property type="evidence" value="ECO:0007669"/>
    <property type="project" value="InterPro"/>
</dbReference>
<dbReference type="GeneID" id="109012803"/>
<keyword evidence="8 11" id="KW-0408">Iron</keyword>
<organism evidence="13 14">
    <name type="scientific">Juglans regia</name>
    <name type="common">English walnut</name>
    <dbReference type="NCBI Taxonomy" id="51240"/>
    <lineage>
        <taxon>Eukaryota</taxon>
        <taxon>Viridiplantae</taxon>
        <taxon>Streptophyta</taxon>
        <taxon>Embryophyta</taxon>
        <taxon>Tracheophyta</taxon>
        <taxon>Spermatophyta</taxon>
        <taxon>Magnoliopsida</taxon>
        <taxon>eudicotyledons</taxon>
        <taxon>Gunneridae</taxon>
        <taxon>Pentapetalae</taxon>
        <taxon>rosids</taxon>
        <taxon>fabids</taxon>
        <taxon>Fagales</taxon>
        <taxon>Juglandaceae</taxon>
        <taxon>Juglans</taxon>
    </lineage>
</organism>
<dbReference type="Gramene" id="Jr14_06040_p1">
    <property type="protein sequence ID" value="cds.Jr14_06040_p1"/>
    <property type="gene ID" value="Jr14_06040"/>
</dbReference>
<dbReference type="FunFam" id="1.10.630.10:FF:000026">
    <property type="entry name" value="Cytochrome P450 82C4"/>
    <property type="match status" value="1"/>
</dbReference>
<keyword evidence="9 12" id="KW-0503">Monooxygenase</keyword>
<dbReference type="OrthoDB" id="1055148at2759"/>
<evidence type="ECO:0000256" key="12">
    <source>
        <dbReference type="RuleBase" id="RU000461"/>
    </source>
</evidence>
<dbReference type="GO" id="GO:0016705">
    <property type="term" value="F:oxidoreductase activity, acting on paired donors, with incorporation or reduction of molecular oxygen"/>
    <property type="evidence" value="ECO:0007669"/>
    <property type="project" value="InterPro"/>
</dbReference>
<proteinExistence type="inferred from homology"/>
<evidence type="ECO:0000256" key="10">
    <source>
        <dbReference type="ARBA" id="ARBA00023136"/>
    </source>
</evidence>
<dbReference type="GO" id="GO:0016020">
    <property type="term" value="C:membrane"/>
    <property type="evidence" value="ECO:0007669"/>
    <property type="project" value="UniProtKB-SubCell"/>
</dbReference>
<keyword evidence="6" id="KW-1133">Transmembrane helix</keyword>
<dbReference type="Gene3D" id="1.10.630.10">
    <property type="entry name" value="Cytochrome P450"/>
    <property type="match status" value="1"/>
</dbReference>
<gene>
    <name evidence="14" type="primary">LOC109012803</name>
</gene>
<evidence type="ECO:0000256" key="1">
    <source>
        <dbReference type="ARBA" id="ARBA00004167"/>
    </source>
</evidence>
<comment type="cofactor">
    <cofactor evidence="11">
        <name>heme</name>
        <dbReference type="ChEBI" id="CHEBI:30413"/>
    </cofactor>
</comment>
<dbReference type="InterPro" id="IPR002401">
    <property type="entry name" value="Cyt_P450_E_grp-I"/>
</dbReference>
<evidence type="ECO:0000256" key="5">
    <source>
        <dbReference type="ARBA" id="ARBA00022723"/>
    </source>
</evidence>
<evidence type="ECO:0000256" key="6">
    <source>
        <dbReference type="ARBA" id="ARBA00022989"/>
    </source>
</evidence>
<keyword evidence="7 12" id="KW-0560">Oxidoreductase</keyword>
<keyword evidence="13" id="KW-1185">Reference proteome</keyword>
<dbReference type="PANTHER" id="PTHR47947:SF1">
    <property type="entry name" value="CYTOCHROME P450 82E3"/>
    <property type="match status" value="1"/>
</dbReference>
<dbReference type="PRINTS" id="PR00385">
    <property type="entry name" value="P450"/>
</dbReference>
<keyword evidence="10" id="KW-0472">Membrane</keyword>
<dbReference type="SUPFAM" id="SSF48264">
    <property type="entry name" value="Cytochrome P450"/>
    <property type="match status" value="1"/>
</dbReference>
<evidence type="ECO:0000256" key="3">
    <source>
        <dbReference type="ARBA" id="ARBA00022617"/>
    </source>
</evidence>
<dbReference type="PRINTS" id="PR00463">
    <property type="entry name" value="EP450I"/>
</dbReference>
<evidence type="ECO:0000256" key="9">
    <source>
        <dbReference type="ARBA" id="ARBA00023033"/>
    </source>
</evidence>
<dbReference type="GO" id="GO:0020037">
    <property type="term" value="F:heme binding"/>
    <property type="evidence" value="ECO:0007669"/>
    <property type="project" value="InterPro"/>
</dbReference>
<keyword evidence="3 11" id="KW-0349">Heme</keyword>
<sequence>MEITSHLLAIAGILVLVVLYNLWRLRIDVQKTKAMLAPEAPGALPIIGHLHQLGGKNPVARTLAAMADRHGPMFTIKFGPKSALVISNHEAVKECFTTNDKVLGARPKSTHGTYLGYNYAGFGFAPYGTFWREMRKLVMVELLSARRLDTLKNMQVSEVDILVKDLYSLSKSNNHNPVKVVISEWIERLSFNIITKMIAGKRYFPHAINVADDGEAKRIWKIIKEYMYVSGGPVVSDLIPILGWIDFGGQVKSMKRIGRDLDTLIGSWIEEHSLRKLKSEASDKPDFIDIMLSVIKDESMFGYTRETIIKATVSNLIIAGSDTTSINLTWLLSLLLNNKDALKRAQEELDLKIGRDRWVEDYDIKDLVYLQAIVKETLRLYPPGPLSVPHEAMEDCYVCGYYVPKGTRVFVNLWKLHRDPRVWHDPDEFLPERFLTSHANIDASGQHFEFTPFGSGRRSCPGYTFALQVSHLTLARMLQGFELTTPQNMPVDMTEGLGITLPRATPLEVVLTPRLSSELYDN</sequence>
<evidence type="ECO:0000256" key="11">
    <source>
        <dbReference type="PIRSR" id="PIRSR602401-1"/>
    </source>
</evidence>
<dbReference type="GO" id="GO:0004497">
    <property type="term" value="F:monooxygenase activity"/>
    <property type="evidence" value="ECO:0007669"/>
    <property type="project" value="UniProtKB-KW"/>
</dbReference>
<dbReference type="AlphaFoldDB" id="A0A2I4H1Y5"/>